<reference evidence="2" key="1">
    <citation type="journal article" date="2019" name="Int. J. Syst. Evol. Microbiol.">
        <title>The Global Catalogue of Microorganisms (GCM) 10K type strain sequencing project: providing services to taxonomists for standard genome sequencing and annotation.</title>
        <authorList>
            <consortium name="The Broad Institute Genomics Platform"/>
            <consortium name="The Broad Institute Genome Sequencing Center for Infectious Disease"/>
            <person name="Wu L."/>
            <person name="Ma J."/>
        </authorList>
    </citation>
    <scope>NUCLEOTIDE SEQUENCE [LARGE SCALE GENOMIC DNA]</scope>
    <source>
        <strain evidence="2">JCM 9377</strain>
    </source>
</reference>
<accession>A0ABP6QE20</accession>
<dbReference type="EMBL" id="BAAAUV010000008">
    <property type="protein sequence ID" value="GAA3215375.1"/>
    <property type="molecule type" value="Genomic_DNA"/>
</dbReference>
<protein>
    <submittedName>
        <fullName evidence="1">Uncharacterized protein</fullName>
    </submittedName>
</protein>
<keyword evidence="2" id="KW-1185">Reference proteome</keyword>
<proteinExistence type="predicted"/>
<name>A0ABP6QE20_9ACTN</name>
<dbReference type="Proteomes" id="UP001501237">
    <property type="component" value="Unassembled WGS sequence"/>
</dbReference>
<sequence length="191" mass="20779">MDSGQVAILRELLSSTDWPADTRRFARTLRRSARDELLLFGTPEEEPWHLAAHLDDEAKFVPALRPTLVRWNPPAGAPAHLAVGLDRLKDTRRGEALFVVADGPAPEPLLDRVDDARRSGAVILTLDGGDRELTGLAHDALTVKPGGLVTFEQAQHLVSTAAGEEPQKNKGFRDRLARFLDVVSGPQSGQA</sequence>
<comment type="caution">
    <text evidence="1">The sequence shown here is derived from an EMBL/GenBank/DDBJ whole genome shotgun (WGS) entry which is preliminary data.</text>
</comment>
<evidence type="ECO:0000313" key="2">
    <source>
        <dbReference type="Proteomes" id="UP001501237"/>
    </source>
</evidence>
<gene>
    <name evidence="1" type="ORF">GCM10010468_36740</name>
</gene>
<evidence type="ECO:0000313" key="1">
    <source>
        <dbReference type="EMBL" id="GAA3215375.1"/>
    </source>
</evidence>
<organism evidence="1 2">
    <name type="scientific">Actinocorallia longicatena</name>
    <dbReference type="NCBI Taxonomy" id="111803"/>
    <lineage>
        <taxon>Bacteria</taxon>
        <taxon>Bacillati</taxon>
        <taxon>Actinomycetota</taxon>
        <taxon>Actinomycetes</taxon>
        <taxon>Streptosporangiales</taxon>
        <taxon>Thermomonosporaceae</taxon>
        <taxon>Actinocorallia</taxon>
    </lineage>
</organism>
<dbReference type="RefSeq" id="WP_344829546.1">
    <property type="nucleotide sequence ID" value="NZ_BAAAUV010000008.1"/>
</dbReference>